<evidence type="ECO:0000313" key="3">
    <source>
        <dbReference type="Proteomes" id="UP001283361"/>
    </source>
</evidence>
<feature type="compositionally biased region" description="Polar residues" evidence="1">
    <location>
        <begin position="12"/>
        <end position="24"/>
    </location>
</feature>
<reference evidence="2" key="1">
    <citation type="journal article" date="2023" name="G3 (Bethesda)">
        <title>A reference genome for the long-term kleptoplast-retaining sea slug Elysia crispata morphotype clarki.</title>
        <authorList>
            <person name="Eastman K.E."/>
            <person name="Pendleton A.L."/>
            <person name="Shaikh M.A."/>
            <person name="Suttiyut T."/>
            <person name="Ogas R."/>
            <person name="Tomko P."/>
            <person name="Gavelis G."/>
            <person name="Widhalm J.R."/>
            <person name="Wisecaver J.H."/>
        </authorList>
    </citation>
    <scope>NUCLEOTIDE SEQUENCE</scope>
    <source>
        <strain evidence="2">ECLA1</strain>
    </source>
</reference>
<organism evidence="2 3">
    <name type="scientific">Elysia crispata</name>
    <name type="common">lettuce slug</name>
    <dbReference type="NCBI Taxonomy" id="231223"/>
    <lineage>
        <taxon>Eukaryota</taxon>
        <taxon>Metazoa</taxon>
        <taxon>Spiralia</taxon>
        <taxon>Lophotrochozoa</taxon>
        <taxon>Mollusca</taxon>
        <taxon>Gastropoda</taxon>
        <taxon>Heterobranchia</taxon>
        <taxon>Euthyneura</taxon>
        <taxon>Panpulmonata</taxon>
        <taxon>Sacoglossa</taxon>
        <taxon>Placobranchoidea</taxon>
        <taxon>Plakobranchidae</taxon>
        <taxon>Elysia</taxon>
    </lineage>
</organism>
<dbReference type="EMBL" id="JAWDGP010002814">
    <property type="protein sequence ID" value="KAK3779732.1"/>
    <property type="molecule type" value="Genomic_DNA"/>
</dbReference>
<evidence type="ECO:0000256" key="1">
    <source>
        <dbReference type="SAM" id="MobiDB-lite"/>
    </source>
</evidence>
<feature type="region of interest" description="Disordered" evidence="1">
    <location>
        <begin position="1"/>
        <end position="24"/>
    </location>
</feature>
<evidence type="ECO:0000313" key="2">
    <source>
        <dbReference type="EMBL" id="KAK3779732.1"/>
    </source>
</evidence>
<comment type="caution">
    <text evidence="2">The sequence shown here is derived from an EMBL/GenBank/DDBJ whole genome shotgun (WGS) entry which is preliminary data.</text>
</comment>
<keyword evidence="3" id="KW-1185">Reference proteome</keyword>
<proteinExistence type="predicted"/>
<sequence>MPTKRISKHVSRANSDNPWLQSSQRLMLKKRDESTYRIDEVKATSTLQDCWTLREQQFTIWPRERPENKISRQPEATSR</sequence>
<dbReference type="Proteomes" id="UP001283361">
    <property type="component" value="Unassembled WGS sequence"/>
</dbReference>
<protein>
    <submittedName>
        <fullName evidence="2">Uncharacterized protein</fullName>
    </submittedName>
</protein>
<name>A0AAE1DR68_9GAST</name>
<accession>A0AAE1DR68</accession>
<dbReference type="AlphaFoldDB" id="A0AAE1DR68"/>
<feature type="compositionally biased region" description="Basic residues" evidence="1">
    <location>
        <begin position="1"/>
        <end position="11"/>
    </location>
</feature>
<gene>
    <name evidence="2" type="ORF">RRG08_051580</name>
</gene>